<evidence type="ECO:0000256" key="4">
    <source>
        <dbReference type="ARBA" id="ARBA00023163"/>
    </source>
</evidence>
<keyword evidence="3" id="KW-0238">DNA-binding</keyword>
<sequence>MVKVLIVDDHPLFAEGIKAMFKPEDGIEVVAHTINGNAIPAILDGEKIDVILMDIDMPALDGIACMELLNLKGYQTPVLMLTMHQSIKQIKSALEKGAQGYILKDASKAELVQAITETSNGRNYFHHKINDQIFNYFRNKKPSMTGAQVLSEREKEIIKCVADGLNTKAISAKLFISEHTVKTHRRNIMHKLQVKTSPELIKLAMENGII</sequence>
<feature type="domain" description="HTH luxR-type" evidence="6">
    <location>
        <begin position="143"/>
        <end position="208"/>
    </location>
</feature>
<protein>
    <submittedName>
        <fullName evidence="8">Two-component system nitrate/nitrite response regulator NarL</fullName>
    </submittedName>
</protein>
<keyword evidence="1 5" id="KW-0597">Phosphoprotein</keyword>
<dbReference type="PROSITE" id="PS00622">
    <property type="entry name" value="HTH_LUXR_1"/>
    <property type="match status" value="1"/>
</dbReference>
<dbReference type="CDD" id="cd17535">
    <property type="entry name" value="REC_NarL-like"/>
    <property type="match status" value="1"/>
</dbReference>
<dbReference type="PROSITE" id="PS50110">
    <property type="entry name" value="RESPONSE_REGULATORY"/>
    <property type="match status" value="1"/>
</dbReference>
<comment type="caution">
    <text evidence="8">The sequence shown here is derived from an EMBL/GenBank/DDBJ whole genome shotgun (WGS) entry which is preliminary data.</text>
</comment>
<dbReference type="SUPFAM" id="SSF46894">
    <property type="entry name" value="C-terminal effector domain of the bipartite response regulators"/>
    <property type="match status" value="1"/>
</dbReference>
<dbReference type="RefSeq" id="WP_310024324.1">
    <property type="nucleotide sequence ID" value="NZ_JAVDVI010000002.1"/>
</dbReference>
<feature type="domain" description="Response regulatory" evidence="7">
    <location>
        <begin position="3"/>
        <end position="119"/>
    </location>
</feature>
<evidence type="ECO:0000313" key="9">
    <source>
        <dbReference type="Proteomes" id="UP001255185"/>
    </source>
</evidence>
<evidence type="ECO:0000256" key="5">
    <source>
        <dbReference type="PROSITE-ProRule" id="PRU00169"/>
    </source>
</evidence>
<dbReference type="Pfam" id="PF00196">
    <property type="entry name" value="GerE"/>
    <property type="match status" value="1"/>
</dbReference>
<gene>
    <name evidence="8" type="ORF">J2X31_000638</name>
</gene>
<dbReference type="PRINTS" id="PR00038">
    <property type="entry name" value="HTHLUXR"/>
</dbReference>
<keyword evidence="2" id="KW-0805">Transcription regulation</keyword>
<dbReference type="InterPro" id="IPR011006">
    <property type="entry name" value="CheY-like_superfamily"/>
</dbReference>
<dbReference type="SMART" id="SM00421">
    <property type="entry name" value="HTH_LUXR"/>
    <property type="match status" value="1"/>
</dbReference>
<keyword evidence="9" id="KW-1185">Reference proteome</keyword>
<proteinExistence type="predicted"/>
<dbReference type="Proteomes" id="UP001255185">
    <property type="component" value="Unassembled WGS sequence"/>
</dbReference>
<dbReference type="PROSITE" id="PS50043">
    <property type="entry name" value="HTH_LUXR_2"/>
    <property type="match status" value="1"/>
</dbReference>
<evidence type="ECO:0000259" key="7">
    <source>
        <dbReference type="PROSITE" id="PS50110"/>
    </source>
</evidence>
<dbReference type="SMART" id="SM00448">
    <property type="entry name" value="REC"/>
    <property type="match status" value="1"/>
</dbReference>
<evidence type="ECO:0000259" key="6">
    <source>
        <dbReference type="PROSITE" id="PS50043"/>
    </source>
</evidence>
<dbReference type="InterPro" id="IPR016032">
    <property type="entry name" value="Sig_transdc_resp-reg_C-effctor"/>
</dbReference>
<dbReference type="CDD" id="cd06170">
    <property type="entry name" value="LuxR_C_like"/>
    <property type="match status" value="1"/>
</dbReference>
<evidence type="ECO:0000256" key="2">
    <source>
        <dbReference type="ARBA" id="ARBA00023015"/>
    </source>
</evidence>
<evidence type="ECO:0000256" key="1">
    <source>
        <dbReference type="ARBA" id="ARBA00022553"/>
    </source>
</evidence>
<dbReference type="SUPFAM" id="SSF52172">
    <property type="entry name" value="CheY-like"/>
    <property type="match status" value="1"/>
</dbReference>
<dbReference type="Gene3D" id="3.40.50.2300">
    <property type="match status" value="1"/>
</dbReference>
<organism evidence="8 9">
    <name type="scientific">Flavobacterium arsenatis</name>
    <dbReference type="NCBI Taxonomy" id="1484332"/>
    <lineage>
        <taxon>Bacteria</taxon>
        <taxon>Pseudomonadati</taxon>
        <taxon>Bacteroidota</taxon>
        <taxon>Flavobacteriia</taxon>
        <taxon>Flavobacteriales</taxon>
        <taxon>Flavobacteriaceae</taxon>
        <taxon>Flavobacterium</taxon>
    </lineage>
</organism>
<accession>A0ABU1TKY7</accession>
<dbReference type="InterPro" id="IPR058245">
    <property type="entry name" value="NreC/VraR/RcsB-like_REC"/>
</dbReference>
<dbReference type="Pfam" id="PF00072">
    <property type="entry name" value="Response_reg"/>
    <property type="match status" value="1"/>
</dbReference>
<dbReference type="InterPro" id="IPR000792">
    <property type="entry name" value="Tscrpt_reg_LuxR_C"/>
</dbReference>
<keyword evidence="4" id="KW-0804">Transcription</keyword>
<dbReference type="PANTHER" id="PTHR43214">
    <property type="entry name" value="TWO-COMPONENT RESPONSE REGULATOR"/>
    <property type="match status" value="1"/>
</dbReference>
<dbReference type="InterPro" id="IPR001789">
    <property type="entry name" value="Sig_transdc_resp-reg_receiver"/>
</dbReference>
<name>A0ABU1TKY7_9FLAO</name>
<dbReference type="PANTHER" id="PTHR43214:SF41">
    <property type="entry name" value="NITRATE_NITRITE RESPONSE REGULATOR PROTEIN NARP"/>
    <property type="match status" value="1"/>
</dbReference>
<reference evidence="8 9" key="1">
    <citation type="submission" date="2023-07" db="EMBL/GenBank/DDBJ databases">
        <title>Sorghum-associated microbial communities from plants grown in Nebraska, USA.</title>
        <authorList>
            <person name="Schachtman D."/>
        </authorList>
    </citation>
    <scope>NUCLEOTIDE SEQUENCE [LARGE SCALE GENOMIC DNA]</scope>
    <source>
        <strain evidence="8 9">3773</strain>
    </source>
</reference>
<feature type="modified residue" description="4-aspartylphosphate" evidence="5">
    <location>
        <position position="54"/>
    </location>
</feature>
<dbReference type="EMBL" id="JAVDVI010000002">
    <property type="protein sequence ID" value="MDR6966640.1"/>
    <property type="molecule type" value="Genomic_DNA"/>
</dbReference>
<evidence type="ECO:0000313" key="8">
    <source>
        <dbReference type="EMBL" id="MDR6966640.1"/>
    </source>
</evidence>
<dbReference type="InterPro" id="IPR039420">
    <property type="entry name" value="WalR-like"/>
</dbReference>
<evidence type="ECO:0000256" key="3">
    <source>
        <dbReference type="ARBA" id="ARBA00023125"/>
    </source>
</evidence>